<accession>A0A9P6AWE4</accession>
<dbReference type="EMBL" id="MU128980">
    <property type="protein sequence ID" value="KAF9512912.1"/>
    <property type="molecule type" value="Genomic_DNA"/>
</dbReference>
<evidence type="ECO:0000313" key="2">
    <source>
        <dbReference type="Proteomes" id="UP000886523"/>
    </source>
</evidence>
<name>A0A9P6AWE4_9AGAM</name>
<keyword evidence="2" id="KW-1185">Reference proteome</keyword>
<dbReference type="Proteomes" id="UP000886523">
    <property type="component" value="Unassembled WGS sequence"/>
</dbReference>
<organism evidence="1 2">
    <name type="scientific">Hydnum rufescens UP504</name>
    <dbReference type="NCBI Taxonomy" id="1448309"/>
    <lineage>
        <taxon>Eukaryota</taxon>
        <taxon>Fungi</taxon>
        <taxon>Dikarya</taxon>
        <taxon>Basidiomycota</taxon>
        <taxon>Agaricomycotina</taxon>
        <taxon>Agaricomycetes</taxon>
        <taxon>Cantharellales</taxon>
        <taxon>Hydnaceae</taxon>
        <taxon>Hydnum</taxon>
    </lineage>
</organism>
<reference evidence="1" key="1">
    <citation type="journal article" date="2020" name="Nat. Commun.">
        <title>Large-scale genome sequencing of mycorrhizal fungi provides insights into the early evolution of symbiotic traits.</title>
        <authorList>
            <person name="Miyauchi S."/>
            <person name="Kiss E."/>
            <person name="Kuo A."/>
            <person name="Drula E."/>
            <person name="Kohler A."/>
            <person name="Sanchez-Garcia M."/>
            <person name="Morin E."/>
            <person name="Andreopoulos B."/>
            <person name="Barry K.W."/>
            <person name="Bonito G."/>
            <person name="Buee M."/>
            <person name="Carver A."/>
            <person name="Chen C."/>
            <person name="Cichocki N."/>
            <person name="Clum A."/>
            <person name="Culley D."/>
            <person name="Crous P.W."/>
            <person name="Fauchery L."/>
            <person name="Girlanda M."/>
            <person name="Hayes R.D."/>
            <person name="Keri Z."/>
            <person name="LaButti K."/>
            <person name="Lipzen A."/>
            <person name="Lombard V."/>
            <person name="Magnuson J."/>
            <person name="Maillard F."/>
            <person name="Murat C."/>
            <person name="Nolan M."/>
            <person name="Ohm R.A."/>
            <person name="Pangilinan J."/>
            <person name="Pereira M.F."/>
            <person name="Perotto S."/>
            <person name="Peter M."/>
            <person name="Pfister S."/>
            <person name="Riley R."/>
            <person name="Sitrit Y."/>
            <person name="Stielow J.B."/>
            <person name="Szollosi G."/>
            <person name="Zifcakova L."/>
            <person name="Stursova M."/>
            <person name="Spatafora J.W."/>
            <person name="Tedersoo L."/>
            <person name="Vaario L.M."/>
            <person name="Yamada A."/>
            <person name="Yan M."/>
            <person name="Wang P."/>
            <person name="Xu J."/>
            <person name="Bruns T."/>
            <person name="Baldrian P."/>
            <person name="Vilgalys R."/>
            <person name="Dunand C."/>
            <person name="Henrissat B."/>
            <person name="Grigoriev I.V."/>
            <person name="Hibbett D."/>
            <person name="Nagy L.G."/>
            <person name="Martin F.M."/>
        </authorList>
    </citation>
    <scope>NUCLEOTIDE SEQUENCE</scope>
    <source>
        <strain evidence="1">UP504</strain>
    </source>
</reference>
<sequence>MLNKGEYRIYDPRLQRHTSDLSPLHLRDSLTREGAANGRVAKMGLLSLGHRGKKPTAFLGKYGEGAPTG</sequence>
<protein>
    <submittedName>
        <fullName evidence="1">Uncharacterized protein</fullName>
    </submittedName>
</protein>
<proteinExistence type="predicted"/>
<dbReference type="AlphaFoldDB" id="A0A9P6AWE4"/>
<evidence type="ECO:0000313" key="1">
    <source>
        <dbReference type="EMBL" id="KAF9512912.1"/>
    </source>
</evidence>
<gene>
    <name evidence="1" type="ORF">BS47DRAFT_1344856</name>
</gene>
<comment type="caution">
    <text evidence="1">The sequence shown here is derived from an EMBL/GenBank/DDBJ whole genome shotgun (WGS) entry which is preliminary data.</text>
</comment>